<comment type="similarity">
    <text evidence="2">Belongs to the LAZY family.</text>
</comment>
<keyword evidence="5" id="KW-1185">Reference proteome</keyword>
<dbReference type="PANTHER" id="PTHR34045">
    <property type="entry name" value="OS03G0406300 PROTEIN"/>
    <property type="match status" value="1"/>
</dbReference>
<comment type="caution">
    <text evidence="4">The sequence shown here is derived from an EMBL/GenBank/DDBJ whole genome shotgun (WGS) entry which is preliminary data.</text>
</comment>
<evidence type="ECO:0000256" key="2">
    <source>
        <dbReference type="ARBA" id="ARBA00024198"/>
    </source>
</evidence>
<feature type="region of interest" description="Disordered" evidence="3">
    <location>
        <begin position="313"/>
        <end position="347"/>
    </location>
</feature>
<dbReference type="GO" id="GO:0009630">
    <property type="term" value="P:gravitropism"/>
    <property type="evidence" value="ECO:0007669"/>
    <property type="project" value="InterPro"/>
</dbReference>
<protein>
    <submittedName>
        <fullName evidence="4">Uncharacterized protein</fullName>
    </submittedName>
</protein>
<evidence type="ECO:0000313" key="5">
    <source>
        <dbReference type="Proteomes" id="UP000734854"/>
    </source>
</evidence>
<keyword evidence="1" id="KW-0341">Growth regulation</keyword>
<organism evidence="4 5">
    <name type="scientific">Zingiber officinale</name>
    <name type="common">Ginger</name>
    <name type="synonym">Amomum zingiber</name>
    <dbReference type="NCBI Taxonomy" id="94328"/>
    <lineage>
        <taxon>Eukaryota</taxon>
        <taxon>Viridiplantae</taxon>
        <taxon>Streptophyta</taxon>
        <taxon>Embryophyta</taxon>
        <taxon>Tracheophyta</taxon>
        <taxon>Spermatophyta</taxon>
        <taxon>Magnoliopsida</taxon>
        <taxon>Liliopsida</taxon>
        <taxon>Zingiberales</taxon>
        <taxon>Zingiberaceae</taxon>
        <taxon>Zingiber</taxon>
    </lineage>
</organism>
<dbReference type="GO" id="GO:0040008">
    <property type="term" value="P:regulation of growth"/>
    <property type="evidence" value="ECO:0007669"/>
    <property type="project" value="InterPro"/>
</dbReference>
<reference evidence="4 5" key="1">
    <citation type="submission" date="2020-08" db="EMBL/GenBank/DDBJ databases">
        <title>Plant Genome Project.</title>
        <authorList>
            <person name="Zhang R.-G."/>
        </authorList>
    </citation>
    <scope>NUCLEOTIDE SEQUENCE [LARGE SCALE GENOMIC DNA]</scope>
    <source>
        <tissue evidence="4">Rhizome</tissue>
    </source>
</reference>
<dbReference type="EMBL" id="JACMSC010000020">
    <property type="protein sequence ID" value="KAG6471800.1"/>
    <property type="molecule type" value="Genomic_DNA"/>
</dbReference>
<evidence type="ECO:0000256" key="1">
    <source>
        <dbReference type="ARBA" id="ARBA00022604"/>
    </source>
</evidence>
<evidence type="ECO:0000313" key="4">
    <source>
        <dbReference type="EMBL" id="KAG6471800.1"/>
    </source>
</evidence>
<accession>A0A8J5EPS2</accession>
<sequence>MANLMCHTVLSAILRVLRFLYACSFLSISFYLPKPSKEICLSSFGKRRPVNIKITDWLSRKYISSLLKVAAKRWRRMAINCSFFVLQILSWVQNKFQERQEKKRLDAVVKSAHLPHCSLPVDPKEEFKDWPQSLLAIGTFGDTEIKEESHSGHHFQCIEASQDLSDFGVEEFNQLKKELKKLLSLKSKCKSKSSSSSNGSEIMEEGGGNMPLNRFLNFPSRLGVDKALSTSLESLASDNNGDISPSSKMILVSKVKDMLLENPKALKKKSVSFIIKKMFVCSSGFAPAPSLRDPIPESRMEKMLRAILTKKIHQQSSAPTASKKCIENKSTEETQAVEEGDDKGKDKCKWVKTDSDCDYCSRDLGTQ</sequence>
<dbReference type="Proteomes" id="UP000734854">
    <property type="component" value="Unassembled WGS sequence"/>
</dbReference>
<dbReference type="InterPro" id="IPR044683">
    <property type="entry name" value="LAZY"/>
</dbReference>
<dbReference type="AlphaFoldDB" id="A0A8J5EPS2"/>
<proteinExistence type="inferred from homology"/>
<evidence type="ECO:0000256" key="3">
    <source>
        <dbReference type="SAM" id="MobiDB-lite"/>
    </source>
</evidence>
<name>A0A8J5EPS2_ZINOF</name>
<gene>
    <name evidence="4" type="ORF">ZIOFF_069246</name>
</gene>
<dbReference type="PANTHER" id="PTHR34045:SF3">
    <property type="entry name" value="PROTEIN LAZY 4"/>
    <property type="match status" value="1"/>
</dbReference>